<dbReference type="Pfam" id="PF13458">
    <property type="entry name" value="Peripla_BP_6"/>
    <property type="match status" value="1"/>
</dbReference>
<dbReference type="PANTHER" id="PTHR47235">
    <property type="entry name" value="BLR6548 PROTEIN"/>
    <property type="match status" value="1"/>
</dbReference>
<sequence>MARRTFRIAVAAALALMSASAGALAEDILSLPNLSYRSGPFASTGAPLMNGQRDYMAMINERDGGINGVKLGYEECETGYSLLKGVECFERTKATGIVTQPWSTAIALQLLSRSNADRIPILTPGYGFSAVSDGQIFKWAFNLPASYWDGVSMILRYVSDGNLEALRGKKIVLLHLDAPYGEDPIPLLRSLADRHGFAFVPIPVGIKEMQNQSAQWQRIGVENPDLVLLWGWGTMNAGAITEAVKVGFPMDRFIGIWWSGHDGDLKGVGEAAKGYRSLSWSAPVSDSRAMQDIKKYVLDPKRTEIGEGEFDWVFYQRGVLISMFTVEAIRVAQEHFDSRIVSAEQLRWGFENLKLDEARLAEIGVTEMIAPFATSCEDHTGHSGAWMLEWDGSKFVKQSELLQADQAVIVSLVEAEAKKYAEANRPWAVNDGCAP</sequence>
<dbReference type="InterPro" id="IPR028082">
    <property type="entry name" value="Peripla_BP_I"/>
</dbReference>
<dbReference type="Gene3D" id="3.40.50.2300">
    <property type="match status" value="2"/>
</dbReference>
<keyword evidence="6" id="KW-1185">Reference proteome</keyword>
<feature type="chain" id="PRO_5047065588" evidence="3">
    <location>
        <begin position="26"/>
        <end position="435"/>
    </location>
</feature>
<dbReference type="CDD" id="cd06334">
    <property type="entry name" value="PBP1_ABC_ligand_binding-like"/>
    <property type="match status" value="1"/>
</dbReference>
<organism evidence="5 6">
    <name type="scientific">Mesorhizobium marinum</name>
    <dbReference type="NCBI Taxonomy" id="3228790"/>
    <lineage>
        <taxon>Bacteria</taxon>
        <taxon>Pseudomonadati</taxon>
        <taxon>Pseudomonadota</taxon>
        <taxon>Alphaproteobacteria</taxon>
        <taxon>Hyphomicrobiales</taxon>
        <taxon>Phyllobacteriaceae</taxon>
        <taxon>Mesorhizobium</taxon>
    </lineage>
</organism>
<evidence type="ECO:0000313" key="5">
    <source>
        <dbReference type="EMBL" id="MEW9805489.1"/>
    </source>
</evidence>
<feature type="domain" description="Leucine-binding protein" evidence="4">
    <location>
        <begin position="33"/>
        <end position="392"/>
    </location>
</feature>
<evidence type="ECO:0000256" key="3">
    <source>
        <dbReference type="SAM" id="SignalP"/>
    </source>
</evidence>
<dbReference type="EMBL" id="JBFOCI010000002">
    <property type="protein sequence ID" value="MEW9805489.1"/>
    <property type="molecule type" value="Genomic_DNA"/>
</dbReference>
<evidence type="ECO:0000313" key="6">
    <source>
        <dbReference type="Proteomes" id="UP001556196"/>
    </source>
</evidence>
<evidence type="ECO:0000259" key="4">
    <source>
        <dbReference type="Pfam" id="PF13458"/>
    </source>
</evidence>
<proteinExistence type="inferred from homology"/>
<name>A0ABV3QWR0_9HYPH</name>
<gene>
    <name evidence="5" type="ORF">ABUE31_05770</name>
</gene>
<dbReference type="InterPro" id="IPR028081">
    <property type="entry name" value="Leu-bd"/>
</dbReference>
<evidence type="ECO:0000256" key="1">
    <source>
        <dbReference type="ARBA" id="ARBA00010062"/>
    </source>
</evidence>
<evidence type="ECO:0000256" key="2">
    <source>
        <dbReference type="ARBA" id="ARBA00022729"/>
    </source>
</evidence>
<comment type="caution">
    <text evidence="5">The sequence shown here is derived from an EMBL/GenBank/DDBJ whole genome shotgun (WGS) entry which is preliminary data.</text>
</comment>
<dbReference type="PANTHER" id="PTHR47235:SF1">
    <property type="entry name" value="BLR6548 PROTEIN"/>
    <property type="match status" value="1"/>
</dbReference>
<reference evidence="5 6" key="1">
    <citation type="submission" date="2024-06" db="EMBL/GenBank/DDBJ databases">
        <authorList>
            <person name="Tuo L."/>
        </authorList>
    </citation>
    <scope>NUCLEOTIDE SEQUENCE [LARGE SCALE GENOMIC DNA]</scope>
    <source>
        <strain evidence="5 6">ZMM04-5</strain>
    </source>
</reference>
<protein>
    <submittedName>
        <fullName evidence="5">ABC transporter substrate-binding protein</fullName>
    </submittedName>
</protein>
<dbReference type="RefSeq" id="WP_367722587.1">
    <property type="nucleotide sequence ID" value="NZ_JBFOCI010000002.1"/>
</dbReference>
<keyword evidence="2 3" id="KW-0732">Signal</keyword>
<dbReference type="Proteomes" id="UP001556196">
    <property type="component" value="Unassembled WGS sequence"/>
</dbReference>
<comment type="similarity">
    <text evidence="1">Belongs to the leucine-binding protein family.</text>
</comment>
<accession>A0ABV3QWR0</accession>
<dbReference type="SUPFAM" id="SSF53822">
    <property type="entry name" value="Periplasmic binding protein-like I"/>
    <property type="match status" value="1"/>
</dbReference>
<feature type="signal peptide" evidence="3">
    <location>
        <begin position="1"/>
        <end position="25"/>
    </location>
</feature>